<name>A0A6J6TPA2_9ZZZZ</name>
<protein>
    <submittedName>
        <fullName evidence="1">Unannotated protein</fullName>
    </submittedName>
</protein>
<sequence length="108" mass="11702">MQCRAAQGYYSAENVVGAHLGNGSLPFTPDQSEIQFHDLRNHQKGQLGRLIGAGLLHAMEFHGVHVLVVRGFAGELDDWGTTGGGGPLISICCARMGSHWDMMLINDR</sequence>
<evidence type="ECO:0000313" key="1">
    <source>
        <dbReference type="EMBL" id="CAB4748645.1"/>
    </source>
</evidence>
<organism evidence="1">
    <name type="scientific">freshwater metagenome</name>
    <dbReference type="NCBI Taxonomy" id="449393"/>
    <lineage>
        <taxon>unclassified sequences</taxon>
        <taxon>metagenomes</taxon>
        <taxon>ecological metagenomes</taxon>
    </lineage>
</organism>
<reference evidence="1" key="1">
    <citation type="submission" date="2020-05" db="EMBL/GenBank/DDBJ databases">
        <authorList>
            <person name="Chiriac C."/>
            <person name="Salcher M."/>
            <person name="Ghai R."/>
            <person name="Kavagutti S V."/>
        </authorList>
    </citation>
    <scope>NUCLEOTIDE SEQUENCE</scope>
</reference>
<accession>A0A6J6TPA2</accession>
<gene>
    <name evidence="1" type="ORF">UFOPK2809_00781</name>
</gene>
<proteinExistence type="predicted"/>
<dbReference type="EMBL" id="CAEZZA010000091">
    <property type="protein sequence ID" value="CAB4748645.1"/>
    <property type="molecule type" value="Genomic_DNA"/>
</dbReference>
<dbReference type="AlphaFoldDB" id="A0A6J6TPA2"/>